<dbReference type="SUPFAM" id="SSF82784">
    <property type="entry name" value="OsmC-like"/>
    <property type="match status" value="1"/>
</dbReference>
<dbReference type="Pfam" id="PF02566">
    <property type="entry name" value="OsmC"/>
    <property type="match status" value="1"/>
</dbReference>
<dbReference type="InterPro" id="IPR036102">
    <property type="entry name" value="OsmC/Ohrsf"/>
</dbReference>
<comment type="caution">
    <text evidence="1">The sequence shown here is derived from an EMBL/GenBank/DDBJ whole genome shotgun (WGS) entry which is preliminary data.</text>
</comment>
<dbReference type="AlphaFoldDB" id="A0A832MNT8"/>
<organism evidence="1">
    <name type="scientific">Eiseniibacteriota bacterium</name>
    <dbReference type="NCBI Taxonomy" id="2212470"/>
    <lineage>
        <taxon>Bacteria</taxon>
        <taxon>Candidatus Eiseniibacteriota</taxon>
    </lineage>
</organism>
<protein>
    <submittedName>
        <fullName evidence="1">Peroxiredoxin</fullName>
    </submittedName>
</protein>
<dbReference type="InterPro" id="IPR015946">
    <property type="entry name" value="KH_dom-like_a/b"/>
</dbReference>
<reference evidence="1" key="1">
    <citation type="journal article" date="2020" name="mSystems">
        <title>Genome- and Community-Level Interaction Insights into Carbon Utilization and Element Cycling Functions of Hydrothermarchaeota in Hydrothermal Sediment.</title>
        <authorList>
            <person name="Zhou Z."/>
            <person name="Liu Y."/>
            <person name="Xu W."/>
            <person name="Pan J."/>
            <person name="Luo Z.H."/>
            <person name="Li M."/>
        </authorList>
    </citation>
    <scope>NUCLEOTIDE SEQUENCE [LARGE SCALE GENOMIC DNA]</scope>
    <source>
        <strain evidence="1">SpSt-381</strain>
    </source>
</reference>
<dbReference type="InterPro" id="IPR003718">
    <property type="entry name" value="OsmC/Ohr_fam"/>
</dbReference>
<dbReference type="PANTHER" id="PTHR34352">
    <property type="entry name" value="PROTEIN YHFA"/>
    <property type="match status" value="1"/>
</dbReference>
<dbReference type="PANTHER" id="PTHR34352:SF1">
    <property type="entry name" value="PROTEIN YHFA"/>
    <property type="match status" value="1"/>
</dbReference>
<evidence type="ECO:0000313" key="1">
    <source>
        <dbReference type="EMBL" id="HGZ44483.1"/>
    </source>
</evidence>
<name>A0A832MNT8_UNCEI</name>
<sequence>MTMNATLQLKTVEGRGLLFACRVGDVAFHLDSGPGSIAPSPVQAVLAAIGGCTGMDVISILRKKRQTVTDYALELAAERAEQHPRVLTRVVVTHRLTGRGLSAAAVEEAIRLSDTKYCSVQGMLRPTVEIVSRWEIVEAPAEPAPAA</sequence>
<dbReference type="EMBL" id="DSQF01000029">
    <property type="protein sequence ID" value="HGZ44483.1"/>
    <property type="molecule type" value="Genomic_DNA"/>
</dbReference>
<accession>A0A832MNT8</accession>
<dbReference type="Gene3D" id="3.30.300.20">
    <property type="match status" value="1"/>
</dbReference>
<gene>
    <name evidence="1" type="ORF">ENR23_13925</name>
</gene>
<proteinExistence type="predicted"/>